<feature type="non-terminal residue" evidence="8">
    <location>
        <position position="1"/>
    </location>
</feature>
<evidence type="ECO:0000256" key="1">
    <source>
        <dbReference type="ARBA" id="ARBA00022679"/>
    </source>
</evidence>
<sequence length="277" mass="32657">ESVLVVNEFLEVFPYYLPGIPSEREIDFGIDLPSNKQLISIPHYRMAQPKLKELKEKLKDLLDKGFIRPNYYQLNKVTIKNKYPHPRIYDLCYQLQVSVKFIDVDPKKTDAIKSWLRHLTPLDISSFLGLSDYYRRFVEEISSIVSPLTTLTQKKMKFIWSEACFVVYCDASRIGLGCVVMQNGHDIVYASRQLKIHEKNYLTHDLELAEVVFALKIWRHYLYGVHVDVYRPQELQYVFNHKDLNLRQRRWLELLKDYEISVLYHPGKVNVVADALS</sequence>
<keyword evidence="5" id="KW-0378">Hydrolase</keyword>
<feature type="non-terminal residue" evidence="8">
    <location>
        <position position="277"/>
    </location>
</feature>
<dbReference type="AlphaFoldDB" id="A0AAF0PRX0"/>
<protein>
    <recommendedName>
        <fullName evidence="7">Reverse transcriptase RNase H-like domain-containing protein</fullName>
    </recommendedName>
</protein>
<dbReference type="GO" id="GO:0003964">
    <property type="term" value="F:RNA-directed DNA polymerase activity"/>
    <property type="evidence" value="ECO:0007669"/>
    <property type="project" value="UniProtKB-KW"/>
</dbReference>
<keyword evidence="1" id="KW-0808">Transferase</keyword>
<dbReference type="PANTHER" id="PTHR34072">
    <property type="entry name" value="ENZYMATIC POLYPROTEIN-RELATED"/>
    <property type="match status" value="1"/>
</dbReference>
<keyword evidence="6" id="KW-0695">RNA-directed DNA polymerase</keyword>
<keyword evidence="4" id="KW-0255">Endonuclease</keyword>
<dbReference type="InterPro" id="IPR043502">
    <property type="entry name" value="DNA/RNA_pol_sf"/>
</dbReference>
<gene>
    <name evidence="8" type="ORF">MTR67_002180</name>
</gene>
<keyword evidence="3" id="KW-0540">Nuclease</keyword>
<evidence type="ECO:0000313" key="8">
    <source>
        <dbReference type="EMBL" id="WMV08795.1"/>
    </source>
</evidence>
<reference evidence="8" key="1">
    <citation type="submission" date="2023-08" db="EMBL/GenBank/DDBJ databases">
        <title>A de novo genome assembly of Solanum verrucosum Schlechtendal, a Mexican diploid species geographically isolated from the other diploid A-genome species in potato relatives.</title>
        <authorList>
            <person name="Hosaka K."/>
        </authorList>
    </citation>
    <scope>NUCLEOTIDE SEQUENCE</scope>
    <source>
        <tissue evidence="8">Young leaves</tissue>
    </source>
</reference>
<dbReference type="CDD" id="cd09274">
    <property type="entry name" value="RNase_HI_RT_Ty3"/>
    <property type="match status" value="1"/>
</dbReference>
<proteinExistence type="predicted"/>
<accession>A0AAF0PRX0</accession>
<evidence type="ECO:0000259" key="7">
    <source>
        <dbReference type="Pfam" id="PF17917"/>
    </source>
</evidence>
<dbReference type="Proteomes" id="UP001234989">
    <property type="component" value="Chromosome 1"/>
</dbReference>
<evidence type="ECO:0000256" key="4">
    <source>
        <dbReference type="ARBA" id="ARBA00022759"/>
    </source>
</evidence>
<organism evidence="8 9">
    <name type="scientific">Solanum verrucosum</name>
    <dbReference type="NCBI Taxonomy" id="315347"/>
    <lineage>
        <taxon>Eukaryota</taxon>
        <taxon>Viridiplantae</taxon>
        <taxon>Streptophyta</taxon>
        <taxon>Embryophyta</taxon>
        <taxon>Tracheophyta</taxon>
        <taxon>Spermatophyta</taxon>
        <taxon>Magnoliopsida</taxon>
        <taxon>eudicotyledons</taxon>
        <taxon>Gunneridae</taxon>
        <taxon>Pentapetalae</taxon>
        <taxon>asterids</taxon>
        <taxon>lamiids</taxon>
        <taxon>Solanales</taxon>
        <taxon>Solanaceae</taxon>
        <taxon>Solanoideae</taxon>
        <taxon>Solaneae</taxon>
        <taxon>Solanum</taxon>
    </lineage>
</organism>
<evidence type="ECO:0000256" key="3">
    <source>
        <dbReference type="ARBA" id="ARBA00022722"/>
    </source>
</evidence>
<dbReference type="InterPro" id="IPR041373">
    <property type="entry name" value="RT_RNaseH"/>
</dbReference>
<evidence type="ECO:0000256" key="2">
    <source>
        <dbReference type="ARBA" id="ARBA00022695"/>
    </source>
</evidence>
<keyword evidence="2" id="KW-0548">Nucleotidyltransferase</keyword>
<dbReference type="EMBL" id="CP133612">
    <property type="protein sequence ID" value="WMV08795.1"/>
    <property type="molecule type" value="Genomic_DNA"/>
</dbReference>
<dbReference type="InterPro" id="IPR043128">
    <property type="entry name" value="Rev_trsase/Diguanyl_cyclase"/>
</dbReference>
<feature type="domain" description="Reverse transcriptase RNase H-like" evidence="7">
    <location>
        <begin position="164"/>
        <end position="258"/>
    </location>
</feature>
<keyword evidence="9" id="KW-1185">Reference proteome</keyword>
<evidence type="ECO:0000313" key="9">
    <source>
        <dbReference type="Proteomes" id="UP001234989"/>
    </source>
</evidence>
<evidence type="ECO:0000256" key="6">
    <source>
        <dbReference type="ARBA" id="ARBA00022918"/>
    </source>
</evidence>
<dbReference type="SUPFAM" id="SSF56672">
    <property type="entry name" value="DNA/RNA polymerases"/>
    <property type="match status" value="1"/>
</dbReference>
<dbReference type="GO" id="GO:0004519">
    <property type="term" value="F:endonuclease activity"/>
    <property type="evidence" value="ECO:0007669"/>
    <property type="project" value="UniProtKB-KW"/>
</dbReference>
<dbReference type="Pfam" id="PF17917">
    <property type="entry name" value="RT_RNaseH"/>
    <property type="match status" value="1"/>
</dbReference>
<name>A0AAF0PRX0_SOLVR</name>
<dbReference type="Gene3D" id="3.30.70.270">
    <property type="match status" value="1"/>
</dbReference>
<dbReference type="GO" id="GO:0016787">
    <property type="term" value="F:hydrolase activity"/>
    <property type="evidence" value="ECO:0007669"/>
    <property type="project" value="UniProtKB-KW"/>
</dbReference>
<dbReference type="Gene3D" id="3.10.10.10">
    <property type="entry name" value="HIV Type 1 Reverse Transcriptase, subunit A, domain 1"/>
    <property type="match status" value="1"/>
</dbReference>
<evidence type="ECO:0000256" key="5">
    <source>
        <dbReference type="ARBA" id="ARBA00022801"/>
    </source>
</evidence>
<dbReference type="PANTHER" id="PTHR34072:SF59">
    <property type="entry name" value="CCHC-TYPE INTEGRASE"/>
    <property type="match status" value="1"/>
</dbReference>